<accession>A0A7M7RFQ0</accession>
<proteinExistence type="predicted"/>
<name>A0A7M7RFQ0_STRPU</name>
<dbReference type="Proteomes" id="UP000007110">
    <property type="component" value="Unassembled WGS sequence"/>
</dbReference>
<sequence length="166" mass="18548">MANVATHRPTSPRKSSMTWWSRHDPVNMMQGHTDHWVKMKLKCTTFEVAVPSGKIVSHADRHAPMVPKGEGLATFQYTESGTLSRVKDPTFNSMLIRKMSGNLPGSYDLHRPKLSSRSESHGTTFNQRAKDGFNYWQIDRPKPTSFGRYGIGSANTILGIGNASRT</sequence>
<reference evidence="1" key="2">
    <citation type="submission" date="2021-01" db="UniProtKB">
        <authorList>
            <consortium name="EnsemblMetazoa"/>
        </authorList>
    </citation>
    <scope>IDENTIFICATION</scope>
</reference>
<dbReference type="OrthoDB" id="8903066at2759"/>
<evidence type="ECO:0000313" key="2">
    <source>
        <dbReference type="Proteomes" id="UP000007110"/>
    </source>
</evidence>
<dbReference type="EnsemblMetazoa" id="XM_794860">
    <property type="protein sequence ID" value="XP_799953"/>
    <property type="gene ID" value="LOC577313"/>
</dbReference>
<dbReference type="GeneID" id="577313"/>
<dbReference type="AlphaFoldDB" id="A0A7M7RFQ0"/>
<dbReference type="InParanoid" id="A0A7M7RFQ0"/>
<keyword evidence="2" id="KW-1185">Reference proteome</keyword>
<dbReference type="RefSeq" id="XP_799953.3">
    <property type="nucleotide sequence ID" value="XM_794860.5"/>
</dbReference>
<dbReference type="KEGG" id="spu:577313"/>
<dbReference type="OMA" id="WSRHDPV"/>
<evidence type="ECO:0000313" key="1">
    <source>
        <dbReference type="EnsemblMetazoa" id="XP_799953"/>
    </source>
</evidence>
<protein>
    <submittedName>
        <fullName evidence="1">Uncharacterized protein</fullName>
    </submittedName>
</protein>
<reference evidence="2" key="1">
    <citation type="submission" date="2015-02" db="EMBL/GenBank/DDBJ databases">
        <title>Genome sequencing for Strongylocentrotus purpuratus.</title>
        <authorList>
            <person name="Murali S."/>
            <person name="Liu Y."/>
            <person name="Vee V."/>
            <person name="English A."/>
            <person name="Wang M."/>
            <person name="Skinner E."/>
            <person name="Han Y."/>
            <person name="Muzny D.M."/>
            <person name="Worley K.C."/>
            <person name="Gibbs R.A."/>
        </authorList>
    </citation>
    <scope>NUCLEOTIDE SEQUENCE</scope>
</reference>
<organism evidence="1 2">
    <name type="scientific">Strongylocentrotus purpuratus</name>
    <name type="common">Purple sea urchin</name>
    <dbReference type="NCBI Taxonomy" id="7668"/>
    <lineage>
        <taxon>Eukaryota</taxon>
        <taxon>Metazoa</taxon>
        <taxon>Echinodermata</taxon>
        <taxon>Eleutherozoa</taxon>
        <taxon>Echinozoa</taxon>
        <taxon>Echinoidea</taxon>
        <taxon>Euechinoidea</taxon>
        <taxon>Echinacea</taxon>
        <taxon>Camarodonta</taxon>
        <taxon>Echinidea</taxon>
        <taxon>Strongylocentrotidae</taxon>
        <taxon>Strongylocentrotus</taxon>
    </lineage>
</organism>